<dbReference type="GO" id="GO:0046872">
    <property type="term" value="F:metal ion binding"/>
    <property type="evidence" value="ECO:0007669"/>
    <property type="project" value="UniProtKB-KW"/>
</dbReference>
<dbReference type="PANTHER" id="PTHR14359">
    <property type="entry name" value="HOMO-OLIGOMERIC FLAVIN CONTAINING CYS DECARBOXYLASE FAMILY"/>
    <property type="match status" value="1"/>
</dbReference>
<dbReference type="GO" id="GO:0010181">
    <property type="term" value="F:FMN binding"/>
    <property type="evidence" value="ECO:0007669"/>
    <property type="project" value="UniProtKB-UniRule"/>
</dbReference>
<feature type="binding site" evidence="3">
    <location>
        <position position="322"/>
    </location>
    <ligand>
        <name>CTP</name>
        <dbReference type="ChEBI" id="CHEBI:37563"/>
    </ligand>
</feature>
<dbReference type="GO" id="GO:0071513">
    <property type="term" value="C:phosphopantothenoylcysteine decarboxylase complex"/>
    <property type="evidence" value="ECO:0007669"/>
    <property type="project" value="TreeGrafter"/>
</dbReference>
<feature type="binding site" evidence="3">
    <location>
        <begin position="304"/>
        <end position="307"/>
    </location>
    <ligand>
        <name>CTP</name>
        <dbReference type="ChEBI" id="CHEBI:37563"/>
    </ligand>
</feature>
<dbReference type="InterPro" id="IPR036551">
    <property type="entry name" value="Flavin_trans-like"/>
</dbReference>
<feature type="binding site" evidence="3">
    <location>
        <position position="340"/>
    </location>
    <ligand>
        <name>CTP</name>
        <dbReference type="ChEBI" id="CHEBI:37563"/>
    </ligand>
</feature>
<feature type="binding site" evidence="3">
    <location>
        <position position="288"/>
    </location>
    <ligand>
        <name>CTP</name>
        <dbReference type="ChEBI" id="CHEBI:37563"/>
    </ligand>
</feature>
<dbReference type="HAMAP" id="MF_02225">
    <property type="entry name" value="CoaBC"/>
    <property type="match status" value="1"/>
</dbReference>
<keyword evidence="1 3" id="KW-0210">Decarboxylase</keyword>
<keyword evidence="3" id="KW-0511">Multifunctional enzyme</keyword>
<reference evidence="8" key="1">
    <citation type="submission" date="2016-11" db="EMBL/GenBank/DDBJ databases">
        <authorList>
            <person name="Varghese N."/>
            <person name="Submissions S."/>
        </authorList>
    </citation>
    <scope>NUCLEOTIDE SEQUENCE [LARGE SCALE GENOMIC DNA]</scope>
    <source>
        <strain evidence="8">DSM 15449</strain>
    </source>
</reference>
<evidence type="ECO:0000256" key="2">
    <source>
        <dbReference type="ARBA" id="ARBA00023239"/>
    </source>
</evidence>
<dbReference type="UniPathway" id="UPA00241">
    <property type="reaction ID" value="UER00353"/>
</dbReference>
<dbReference type="InterPro" id="IPR007085">
    <property type="entry name" value="DNA/pantothenate-metab_flavo_C"/>
</dbReference>
<dbReference type="Gene3D" id="3.40.50.10300">
    <property type="entry name" value="CoaB-like"/>
    <property type="match status" value="1"/>
</dbReference>
<comment type="similarity">
    <text evidence="3 4">In the C-terminal section; belongs to the PPC synthetase family.</text>
</comment>
<keyword evidence="8" id="KW-1185">Reference proteome</keyword>
<dbReference type="AlphaFoldDB" id="A0A1M5UGY4"/>
<evidence type="ECO:0000259" key="5">
    <source>
        <dbReference type="Pfam" id="PF02441"/>
    </source>
</evidence>
<name>A0A1M5UGY4_9FIRM</name>
<evidence type="ECO:0000256" key="4">
    <source>
        <dbReference type="RuleBase" id="RU364078"/>
    </source>
</evidence>
<evidence type="ECO:0000313" key="8">
    <source>
        <dbReference type="Proteomes" id="UP000183954"/>
    </source>
</evidence>
<dbReference type="Gene3D" id="3.40.50.1950">
    <property type="entry name" value="Flavin prenyltransferase-like"/>
    <property type="match status" value="1"/>
</dbReference>
<dbReference type="InterPro" id="IPR003382">
    <property type="entry name" value="Flavoprotein"/>
</dbReference>
<dbReference type="EC" id="6.3.2.5" evidence="3"/>
<proteinExistence type="inferred from homology"/>
<protein>
    <recommendedName>
        <fullName evidence="3">Coenzyme A biosynthesis bifunctional protein CoaBC</fullName>
    </recommendedName>
    <alternativeName>
        <fullName evidence="3">DNA/pantothenate metabolism flavoprotein</fullName>
    </alternativeName>
    <alternativeName>
        <fullName evidence="3">Phosphopantothenoylcysteine synthetase/decarboxylase</fullName>
        <shortName evidence="3">PPCS-PPCDC</shortName>
    </alternativeName>
    <domain>
        <recommendedName>
            <fullName evidence="3">Phosphopantothenoylcysteine decarboxylase</fullName>
            <shortName evidence="3">PPC decarboxylase</shortName>
            <shortName evidence="3">PPC-DC</shortName>
            <ecNumber evidence="3">4.1.1.36</ecNumber>
        </recommendedName>
        <alternativeName>
            <fullName evidence="3">CoaC</fullName>
        </alternativeName>
    </domain>
    <domain>
        <recommendedName>
            <fullName evidence="3">Phosphopantothenate--cysteine ligase</fullName>
            <ecNumber evidence="3">6.3.2.5</ecNumber>
        </recommendedName>
        <alternativeName>
            <fullName evidence="3">CoaB</fullName>
        </alternativeName>
        <alternativeName>
            <fullName evidence="3">Phosphopantothenoylcysteine synthetase</fullName>
            <shortName evidence="3">PPC synthetase</shortName>
            <shortName evidence="3">PPC-S</shortName>
        </alternativeName>
    </domain>
</protein>
<dbReference type="InterPro" id="IPR035929">
    <property type="entry name" value="CoaB-like_sf"/>
</dbReference>
<dbReference type="Pfam" id="PF04127">
    <property type="entry name" value="DFP"/>
    <property type="match status" value="1"/>
</dbReference>
<feature type="region of interest" description="Phosphopantothenoylcysteine decarboxylase" evidence="3">
    <location>
        <begin position="1"/>
        <end position="189"/>
    </location>
</feature>
<evidence type="ECO:0000256" key="3">
    <source>
        <dbReference type="HAMAP-Rule" id="MF_02225"/>
    </source>
</evidence>
<comment type="cofactor">
    <cofactor evidence="3">
        <name>Mg(2+)</name>
        <dbReference type="ChEBI" id="CHEBI:18420"/>
    </cofactor>
</comment>
<dbReference type="EMBL" id="FQXJ01000004">
    <property type="protein sequence ID" value="SHH62312.1"/>
    <property type="molecule type" value="Genomic_DNA"/>
</dbReference>
<feature type="region of interest" description="Phosphopantothenate--cysteine ligase" evidence="3">
    <location>
        <begin position="190"/>
        <end position="404"/>
    </location>
</feature>
<dbReference type="STRING" id="1121420.SAMN02746098_00955"/>
<dbReference type="GO" id="GO:0015937">
    <property type="term" value="P:coenzyme A biosynthetic process"/>
    <property type="evidence" value="ECO:0007669"/>
    <property type="project" value="UniProtKB-UniRule"/>
</dbReference>
<keyword evidence="3" id="KW-0479">Metal-binding</keyword>
<organism evidence="7 8">
    <name type="scientific">Desulfosporosinus lacus DSM 15449</name>
    <dbReference type="NCBI Taxonomy" id="1121420"/>
    <lineage>
        <taxon>Bacteria</taxon>
        <taxon>Bacillati</taxon>
        <taxon>Bacillota</taxon>
        <taxon>Clostridia</taxon>
        <taxon>Eubacteriales</taxon>
        <taxon>Desulfitobacteriaceae</taxon>
        <taxon>Desulfosporosinus</taxon>
    </lineage>
</organism>
<feature type="domain" description="Flavoprotein" evidence="5">
    <location>
        <begin position="6"/>
        <end position="178"/>
    </location>
</feature>
<comment type="cofactor">
    <cofactor evidence="3">
        <name>FMN</name>
        <dbReference type="ChEBI" id="CHEBI:58210"/>
    </cofactor>
    <text evidence="3">Binds 1 FMN per subunit.</text>
</comment>
<dbReference type="SUPFAM" id="SSF52507">
    <property type="entry name" value="Homo-oligomeric flavin-containing Cys decarboxylases, HFCD"/>
    <property type="match status" value="1"/>
</dbReference>
<evidence type="ECO:0000313" key="7">
    <source>
        <dbReference type="EMBL" id="SHH62312.1"/>
    </source>
</evidence>
<dbReference type="Proteomes" id="UP000183954">
    <property type="component" value="Unassembled WGS sequence"/>
</dbReference>
<dbReference type="Pfam" id="PF02441">
    <property type="entry name" value="Flavoprotein"/>
    <property type="match status" value="1"/>
</dbReference>
<evidence type="ECO:0000256" key="1">
    <source>
        <dbReference type="ARBA" id="ARBA00022793"/>
    </source>
</evidence>
<comment type="pathway">
    <text evidence="3 4">Cofactor biosynthesis; coenzyme A biosynthesis; CoA from (R)-pantothenate: step 3/5.</text>
</comment>
<keyword evidence="3 4" id="KW-0436">Ligase</keyword>
<dbReference type="GO" id="GO:0004633">
    <property type="term" value="F:phosphopantothenoylcysteine decarboxylase activity"/>
    <property type="evidence" value="ECO:0007669"/>
    <property type="project" value="UniProtKB-UniRule"/>
</dbReference>
<keyword evidence="3 4" id="KW-0285">Flavoprotein</keyword>
<dbReference type="GO" id="GO:0015941">
    <property type="term" value="P:pantothenate catabolic process"/>
    <property type="evidence" value="ECO:0007669"/>
    <property type="project" value="InterPro"/>
</dbReference>
<feature type="binding site" evidence="3">
    <location>
        <position position="278"/>
    </location>
    <ligand>
        <name>CTP</name>
        <dbReference type="ChEBI" id="CHEBI:37563"/>
    </ligand>
</feature>
<gene>
    <name evidence="3" type="primary">coaBC</name>
    <name evidence="7" type="ORF">SAMN02746098_00955</name>
</gene>
<comment type="similarity">
    <text evidence="3 4">In the N-terminal section; belongs to the HFCD (homo-oligomeric flavin containing Cys decarboxylase) superfamily.</text>
</comment>
<dbReference type="NCBIfam" id="TIGR00521">
    <property type="entry name" value="coaBC_dfp"/>
    <property type="match status" value="1"/>
</dbReference>
<comment type="catalytic activity">
    <reaction evidence="3 4">
        <text>(R)-4'-phosphopantothenate + L-cysteine + CTP = N-[(R)-4-phosphopantothenoyl]-L-cysteine + CMP + diphosphate + H(+)</text>
        <dbReference type="Rhea" id="RHEA:19397"/>
        <dbReference type="ChEBI" id="CHEBI:10986"/>
        <dbReference type="ChEBI" id="CHEBI:15378"/>
        <dbReference type="ChEBI" id="CHEBI:33019"/>
        <dbReference type="ChEBI" id="CHEBI:35235"/>
        <dbReference type="ChEBI" id="CHEBI:37563"/>
        <dbReference type="ChEBI" id="CHEBI:59458"/>
        <dbReference type="ChEBI" id="CHEBI:60377"/>
        <dbReference type="EC" id="6.3.2.5"/>
    </reaction>
</comment>
<comment type="pathway">
    <text evidence="3 4">Cofactor biosynthesis; coenzyme A biosynthesis; CoA from (R)-pantothenate: step 2/5.</text>
</comment>
<dbReference type="InterPro" id="IPR005252">
    <property type="entry name" value="CoaBC"/>
</dbReference>
<keyword evidence="3 4" id="KW-0288">FMN</keyword>
<keyword evidence="2 3" id="KW-0456">Lyase</keyword>
<comment type="caution">
    <text evidence="3">Lacks conserved residue(s) required for the propagation of feature annotation.</text>
</comment>
<dbReference type="PANTHER" id="PTHR14359:SF6">
    <property type="entry name" value="PHOSPHOPANTOTHENOYLCYSTEINE DECARBOXYLASE"/>
    <property type="match status" value="1"/>
</dbReference>
<feature type="domain" description="DNA/pantothenate metabolism flavoprotein C-terminal" evidence="6">
    <location>
        <begin position="185"/>
        <end position="394"/>
    </location>
</feature>
<dbReference type="OrthoDB" id="9802554at2"/>
<feature type="binding site" evidence="3">
    <location>
        <position position="336"/>
    </location>
    <ligand>
        <name>CTP</name>
        <dbReference type="ChEBI" id="CHEBI:37563"/>
    </ligand>
</feature>
<dbReference type="RefSeq" id="WP_073028288.1">
    <property type="nucleotide sequence ID" value="NZ_FQXJ01000004.1"/>
</dbReference>
<feature type="active site" description="Proton donor" evidence="3">
    <location>
        <position position="157"/>
    </location>
</feature>
<comment type="function">
    <text evidence="4">Catalyzes two steps in the biosynthesis of coenzyme A. In the first step cysteine is conjugated to 4'-phosphopantothenate to form 4-phosphopantothenoylcysteine, in the latter compound is decarboxylated to form 4'-phosphopantotheine.</text>
</comment>
<dbReference type="EC" id="4.1.1.36" evidence="3"/>
<comment type="catalytic activity">
    <reaction evidence="3 4">
        <text>N-[(R)-4-phosphopantothenoyl]-L-cysteine + H(+) = (R)-4'-phosphopantetheine + CO2</text>
        <dbReference type="Rhea" id="RHEA:16793"/>
        <dbReference type="ChEBI" id="CHEBI:15378"/>
        <dbReference type="ChEBI" id="CHEBI:16526"/>
        <dbReference type="ChEBI" id="CHEBI:59458"/>
        <dbReference type="ChEBI" id="CHEBI:61723"/>
        <dbReference type="EC" id="4.1.1.36"/>
    </reaction>
</comment>
<sequence>MFAGRKILVGVTGGIAAYKAAEVVSRLRKLNIEVHVAMTKSATEFIAPLTLRSLSANPVYVDLFDEPKLWNVEHIALAEHVDAVIVAPATANILAKMATGIADDFLSTVLLATRSPIYVAPAMNHAMYHHPATQKNLTRLEERGIKIIGPGTGFQACGTEGDGRMSEAVEIVETITQLFSKSDCLKGKRALVTAGGTQEPLDPVRYLGNRSSGRMGYAVAQALQEAGAETILVSAPTDLPTPHGVSRVSVQTALEMYDAVLANFPNMDVIVKAAAVADYRPASQSEQKIKKDGTNRMIELVPNPDILAELGRRKTSQVLIGFAAETENLLANAQEKMHRKNVNLLVANDVTKPGAGFGSPTNIVSFLFPDGRRIDFPKMSKLEVARNLVGEIANLLGDCNKGVK</sequence>
<dbReference type="GO" id="GO:0004632">
    <property type="term" value="F:phosphopantothenate--cysteine ligase activity"/>
    <property type="evidence" value="ECO:0007669"/>
    <property type="project" value="UniProtKB-UniRule"/>
</dbReference>
<comment type="function">
    <text evidence="3">Catalyzes two sequential steps in the biosynthesis of coenzyme A. In the first step cysteine is conjugated to 4'-phosphopantothenate to form 4-phosphopantothenoylcysteine. In the second step the latter compound is decarboxylated to form 4'-phosphopantotheine.</text>
</comment>
<accession>A0A1M5UGY4</accession>
<keyword evidence="3" id="KW-0460">Magnesium</keyword>
<evidence type="ECO:0000259" key="6">
    <source>
        <dbReference type="Pfam" id="PF04127"/>
    </source>
</evidence>
<dbReference type="SUPFAM" id="SSF102645">
    <property type="entry name" value="CoaB-like"/>
    <property type="match status" value="1"/>
</dbReference>